<dbReference type="STRING" id="226506.SAMN04488519_103257"/>
<reference evidence="4" key="1">
    <citation type="submission" date="2016-10" db="EMBL/GenBank/DDBJ databases">
        <authorList>
            <person name="Varghese N."/>
            <person name="Submissions S."/>
        </authorList>
    </citation>
    <scope>NUCLEOTIDE SEQUENCE [LARGE SCALE GENOMIC DNA]</scope>
    <source>
        <strain evidence="4">DSM 15282</strain>
    </source>
</reference>
<feature type="domain" description="SnoaL-like" evidence="2">
    <location>
        <begin position="38"/>
        <end position="120"/>
    </location>
</feature>
<keyword evidence="3" id="KW-0413">Isomerase</keyword>
<evidence type="ECO:0000259" key="2">
    <source>
        <dbReference type="Pfam" id="PF12680"/>
    </source>
</evidence>
<evidence type="ECO:0000313" key="4">
    <source>
        <dbReference type="Proteomes" id="UP000199564"/>
    </source>
</evidence>
<evidence type="ECO:0000313" key="3">
    <source>
        <dbReference type="EMBL" id="SFO05640.1"/>
    </source>
</evidence>
<dbReference type="SUPFAM" id="SSF54427">
    <property type="entry name" value="NTF2-like"/>
    <property type="match status" value="1"/>
</dbReference>
<dbReference type="AlphaFoldDB" id="A0A1I5E2Z3"/>
<dbReference type="InterPro" id="IPR037401">
    <property type="entry name" value="SnoaL-like"/>
</dbReference>
<proteinExistence type="predicted"/>
<keyword evidence="4" id="KW-1185">Reference proteome</keyword>
<feature type="chain" id="PRO_5011572926" evidence="1">
    <location>
        <begin position="23"/>
        <end position="151"/>
    </location>
</feature>
<dbReference type="InterPro" id="IPR032710">
    <property type="entry name" value="NTF2-like_dom_sf"/>
</dbReference>
<protein>
    <submittedName>
        <fullName evidence="3">Ketosteroid isomerase homolog</fullName>
    </submittedName>
</protein>
<feature type="signal peptide" evidence="1">
    <location>
        <begin position="1"/>
        <end position="22"/>
    </location>
</feature>
<sequence>MKTKLLTLLTFFSLLSITLTHAQESTLEKDVRELLDQYGSAVGSKSFSKMADCFHDDAMILPEGKPIVKGREEIIESFKWFESLDFAEQFIIEEVITAGEYSIARTRNIGSWKDPKTAESGNFEVKGLLILKPDQNGDLKIYRYMFNNNGK</sequence>
<accession>A0A1I5E2Z3</accession>
<evidence type="ECO:0000256" key="1">
    <source>
        <dbReference type="SAM" id="SignalP"/>
    </source>
</evidence>
<gene>
    <name evidence="3" type="ORF">SAMN04488519_103257</name>
</gene>
<dbReference type="Gene3D" id="3.10.450.50">
    <property type="match status" value="1"/>
</dbReference>
<organism evidence="3 4">
    <name type="scientific">Algoriphagus ornithinivorans</name>
    <dbReference type="NCBI Taxonomy" id="226506"/>
    <lineage>
        <taxon>Bacteria</taxon>
        <taxon>Pseudomonadati</taxon>
        <taxon>Bacteroidota</taxon>
        <taxon>Cytophagia</taxon>
        <taxon>Cytophagales</taxon>
        <taxon>Cyclobacteriaceae</taxon>
        <taxon>Algoriphagus</taxon>
    </lineage>
</organism>
<dbReference type="Pfam" id="PF12680">
    <property type="entry name" value="SnoaL_2"/>
    <property type="match status" value="1"/>
</dbReference>
<keyword evidence="1" id="KW-0732">Signal</keyword>
<dbReference type="GO" id="GO:0016853">
    <property type="term" value="F:isomerase activity"/>
    <property type="evidence" value="ECO:0007669"/>
    <property type="project" value="UniProtKB-KW"/>
</dbReference>
<dbReference type="Proteomes" id="UP000199564">
    <property type="component" value="Unassembled WGS sequence"/>
</dbReference>
<name>A0A1I5E2Z3_9BACT</name>
<dbReference type="EMBL" id="FOVW01000003">
    <property type="protein sequence ID" value="SFO05640.1"/>
    <property type="molecule type" value="Genomic_DNA"/>
</dbReference>
<dbReference type="RefSeq" id="WP_091651653.1">
    <property type="nucleotide sequence ID" value="NZ_FOVW01000003.1"/>
</dbReference>